<evidence type="ECO:0000256" key="1">
    <source>
        <dbReference type="SAM" id="MobiDB-lite"/>
    </source>
</evidence>
<name>A0A5C3MJ27_9AGAR</name>
<keyword evidence="3" id="KW-1185">Reference proteome</keyword>
<gene>
    <name evidence="2" type="ORF">BDQ12DRAFT_661542</name>
</gene>
<dbReference type="EMBL" id="ML213590">
    <property type="protein sequence ID" value="TFK44897.1"/>
    <property type="molecule type" value="Genomic_DNA"/>
</dbReference>
<organism evidence="2 3">
    <name type="scientific">Crucibulum laeve</name>
    <dbReference type="NCBI Taxonomy" id="68775"/>
    <lineage>
        <taxon>Eukaryota</taxon>
        <taxon>Fungi</taxon>
        <taxon>Dikarya</taxon>
        <taxon>Basidiomycota</taxon>
        <taxon>Agaricomycotina</taxon>
        <taxon>Agaricomycetes</taxon>
        <taxon>Agaricomycetidae</taxon>
        <taxon>Agaricales</taxon>
        <taxon>Agaricineae</taxon>
        <taxon>Nidulariaceae</taxon>
        <taxon>Crucibulum</taxon>
    </lineage>
</organism>
<dbReference type="Proteomes" id="UP000308652">
    <property type="component" value="Unassembled WGS sequence"/>
</dbReference>
<feature type="compositionally biased region" description="Pro residues" evidence="1">
    <location>
        <begin position="728"/>
        <end position="740"/>
    </location>
</feature>
<reference evidence="2 3" key="1">
    <citation type="journal article" date="2019" name="Nat. Ecol. Evol.">
        <title>Megaphylogeny resolves global patterns of mushroom evolution.</title>
        <authorList>
            <person name="Varga T."/>
            <person name="Krizsan K."/>
            <person name="Foldi C."/>
            <person name="Dima B."/>
            <person name="Sanchez-Garcia M."/>
            <person name="Sanchez-Ramirez S."/>
            <person name="Szollosi G.J."/>
            <person name="Szarkandi J.G."/>
            <person name="Papp V."/>
            <person name="Albert L."/>
            <person name="Andreopoulos W."/>
            <person name="Angelini C."/>
            <person name="Antonin V."/>
            <person name="Barry K.W."/>
            <person name="Bougher N.L."/>
            <person name="Buchanan P."/>
            <person name="Buyck B."/>
            <person name="Bense V."/>
            <person name="Catcheside P."/>
            <person name="Chovatia M."/>
            <person name="Cooper J."/>
            <person name="Damon W."/>
            <person name="Desjardin D."/>
            <person name="Finy P."/>
            <person name="Geml J."/>
            <person name="Haridas S."/>
            <person name="Hughes K."/>
            <person name="Justo A."/>
            <person name="Karasinski D."/>
            <person name="Kautmanova I."/>
            <person name="Kiss B."/>
            <person name="Kocsube S."/>
            <person name="Kotiranta H."/>
            <person name="LaButti K.M."/>
            <person name="Lechner B.E."/>
            <person name="Liimatainen K."/>
            <person name="Lipzen A."/>
            <person name="Lukacs Z."/>
            <person name="Mihaltcheva S."/>
            <person name="Morgado L.N."/>
            <person name="Niskanen T."/>
            <person name="Noordeloos M.E."/>
            <person name="Ohm R.A."/>
            <person name="Ortiz-Santana B."/>
            <person name="Ovrebo C."/>
            <person name="Racz N."/>
            <person name="Riley R."/>
            <person name="Savchenko A."/>
            <person name="Shiryaev A."/>
            <person name="Soop K."/>
            <person name="Spirin V."/>
            <person name="Szebenyi C."/>
            <person name="Tomsovsky M."/>
            <person name="Tulloss R.E."/>
            <person name="Uehling J."/>
            <person name="Grigoriev I.V."/>
            <person name="Vagvolgyi C."/>
            <person name="Papp T."/>
            <person name="Martin F.M."/>
            <person name="Miettinen O."/>
            <person name="Hibbett D.S."/>
            <person name="Nagy L.G."/>
        </authorList>
    </citation>
    <scope>NUCLEOTIDE SEQUENCE [LARGE SCALE GENOMIC DNA]</scope>
    <source>
        <strain evidence="2 3">CBS 166.37</strain>
    </source>
</reference>
<evidence type="ECO:0000313" key="2">
    <source>
        <dbReference type="EMBL" id="TFK44897.1"/>
    </source>
</evidence>
<evidence type="ECO:0000313" key="3">
    <source>
        <dbReference type="Proteomes" id="UP000308652"/>
    </source>
</evidence>
<sequence>MRPYNAEGLTLLNRSGLQAIAKLHGIRANMKSTAIIQELVDRFPDGVPFLQIDPQSIHTTPTDRKRTIFSSHYQNSSTQEDSGLGIGDIIEKIELLCPPAAKEEPPLQNPLDIPRYRTPTRCVYGRTLESPGPGGPDFPVKQSQVVDTINMMSAVEGQNEIDFQAGAKLRSIATALREQASKLRQQLQAQTALRKRLHAYIIHWKDEPGAWTFNQIWNEKIKVWDARQEIHDELASDVSEGPHDLERMILRGQMPGQQIEELATLRPGQVTPDYYPTQDQMFEAVVENPQPAMNPQLGNSTIQPLNEMRAYPSRLFEKAPVSPAVTVQQPQISEPSTYPSSLFAKAPVIPAVTVQQPQAYGPSAYPSNLFAKVPAVPGVTVQQPQSSGPSTYPSSLFAKVPAAPAVTMQQPQTSRPSAYPSRLFEKVPVIQAVTVQQPQTSGSSAYPSSLFANVPTPAVAVAVQQLQTSAPSAYPLSLFANAPAVPAATVQQPQASRPPLETSKPGDRFVGILDNVKKPSSASISTTPNEQPVLPIIVTHANPPVVIPQERTKDPRRRPPPVGSQTATVTETTTAAHQEKMQELRILPSTTMNQSRGKRVEKRPREESGGCDDAESRYKSRSRLALSEESEKSLTPPWSRKGKGKMSPEEVERMLEEQEFEHTAINEDEALNADVMKEDQSMAFALAALKVSEREELHQQHSSRLHSPLDNLNPLQPVEEVVEAMAPAPAPIPHQRPPPSRNYLAEGLVLRRSSRNGRK</sequence>
<feature type="region of interest" description="Disordered" evidence="1">
    <location>
        <begin position="544"/>
        <end position="646"/>
    </location>
</feature>
<dbReference type="OrthoDB" id="3270863at2759"/>
<dbReference type="AlphaFoldDB" id="A0A5C3MJ27"/>
<feature type="region of interest" description="Disordered" evidence="1">
    <location>
        <begin position="727"/>
        <end position="759"/>
    </location>
</feature>
<protein>
    <submittedName>
        <fullName evidence="2">Uncharacterized protein</fullName>
    </submittedName>
</protein>
<feature type="compositionally biased region" description="Low complexity" evidence="1">
    <location>
        <begin position="566"/>
        <end position="576"/>
    </location>
</feature>
<accession>A0A5C3MJ27</accession>
<proteinExistence type="predicted"/>
<feature type="compositionally biased region" description="Basic and acidic residues" evidence="1">
    <location>
        <begin position="603"/>
        <end position="618"/>
    </location>
</feature>